<dbReference type="InterPro" id="IPR007436">
    <property type="entry name" value="DUF485"/>
</dbReference>
<organism evidence="3 4">
    <name type="scientific">Nonomuraea recticatena</name>
    <dbReference type="NCBI Taxonomy" id="46178"/>
    <lineage>
        <taxon>Bacteria</taxon>
        <taxon>Bacillati</taxon>
        <taxon>Actinomycetota</taxon>
        <taxon>Actinomycetes</taxon>
        <taxon>Streptosporangiales</taxon>
        <taxon>Streptosporangiaceae</taxon>
        <taxon>Nonomuraea</taxon>
    </lineage>
</organism>
<evidence type="ECO:0000313" key="3">
    <source>
        <dbReference type="EMBL" id="GAA2647846.1"/>
    </source>
</evidence>
<evidence type="ECO:0008006" key="5">
    <source>
        <dbReference type="Google" id="ProtNLM"/>
    </source>
</evidence>
<gene>
    <name evidence="3" type="ORF">GCM10010412_011670</name>
</gene>
<dbReference type="InterPro" id="IPR036259">
    <property type="entry name" value="MFS_trans_sf"/>
</dbReference>
<feature type="transmembrane region" description="Helical" evidence="2">
    <location>
        <begin position="69"/>
        <end position="91"/>
    </location>
</feature>
<evidence type="ECO:0000256" key="1">
    <source>
        <dbReference type="SAM" id="MobiDB-lite"/>
    </source>
</evidence>
<dbReference type="PANTHER" id="PTHR38441:SF1">
    <property type="entry name" value="MEMBRANE PROTEIN"/>
    <property type="match status" value="1"/>
</dbReference>
<dbReference type="EMBL" id="BAAATE010000002">
    <property type="protein sequence ID" value="GAA2647846.1"/>
    <property type="molecule type" value="Genomic_DNA"/>
</dbReference>
<comment type="caution">
    <text evidence="3">The sequence shown here is derived from an EMBL/GenBank/DDBJ whole genome shotgun (WGS) entry which is preliminary data.</text>
</comment>
<dbReference type="SUPFAM" id="SSF103473">
    <property type="entry name" value="MFS general substrate transporter"/>
    <property type="match status" value="1"/>
</dbReference>
<keyword evidence="2" id="KW-1133">Transmembrane helix</keyword>
<keyword evidence="4" id="KW-1185">Reference proteome</keyword>
<accession>A0ABP6DNJ1</accession>
<keyword evidence="2" id="KW-0472">Membrane</keyword>
<proteinExistence type="predicted"/>
<protein>
    <recommendedName>
        <fullName evidence="5">DUF485 domain-containing protein</fullName>
    </recommendedName>
</protein>
<evidence type="ECO:0000256" key="2">
    <source>
        <dbReference type="SAM" id="Phobius"/>
    </source>
</evidence>
<dbReference type="Proteomes" id="UP001501666">
    <property type="component" value="Unassembled WGS sequence"/>
</dbReference>
<reference evidence="4" key="1">
    <citation type="journal article" date="2019" name="Int. J. Syst. Evol. Microbiol.">
        <title>The Global Catalogue of Microorganisms (GCM) 10K type strain sequencing project: providing services to taxonomists for standard genome sequencing and annotation.</title>
        <authorList>
            <consortium name="The Broad Institute Genomics Platform"/>
            <consortium name="The Broad Institute Genome Sequencing Center for Infectious Disease"/>
            <person name="Wu L."/>
            <person name="Ma J."/>
        </authorList>
    </citation>
    <scope>NUCLEOTIDE SEQUENCE [LARGE SCALE GENOMIC DNA]</scope>
    <source>
        <strain evidence="4">JCM 6835</strain>
    </source>
</reference>
<feature type="transmembrane region" description="Helical" evidence="2">
    <location>
        <begin position="103"/>
        <end position="122"/>
    </location>
</feature>
<name>A0ABP6DNJ1_9ACTN</name>
<feature type="region of interest" description="Disordered" evidence="1">
    <location>
        <begin position="25"/>
        <end position="44"/>
    </location>
</feature>
<sequence length="177" mass="20349">MGVPAFPGKSAEPSVSFISLWSRTATEGDREPGEGRMVGGSGRHGPAGPYADVVQDRRFRLLRTRFRRLAIGIVASFLGWYFLYISLSAFARDFMAYPAIGNINVALLLGILQFVSTFVLAWRYTRYARRMLDPLSAQLRQEAEQRQADLERHEQILAERRRIENWTPQPRHGRRRR</sequence>
<keyword evidence="2" id="KW-0812">Transmembrane</keyword>
<dbReference type="Pfam" id="PF04341">
    <property type="entry name" value="DUF485"/>
    <property type="match status" value="1"/>
</dbReference>
<evidence type="ECO:0000313" key="4">
    <source>
        <dbReference type="Proteomes" id="UP001501666"/>
    </source>
</evidence>
<dbReference type="PANTHER" id="PTHR38441">
    <property type="entry name" value="INTEGRAL MEMBRANE PROTEIN-RELATED"/>
    <property type="match status" value="1"/>
</dbReference>